<dbReference type="STRING" id="1121284.SAMN05660493_01486"/>
<evidence type="ECO:0008006" key="3">
    <source>
        <dbReference type="Google" id="ProtNLM"/>
    </source>
</evidence>
<reference evidence="2" key="1">
    <citation type="submission" date="2016-10" db="EMBL/GenBank/DDBJ databases">
        <authorList>
            <person name="Varghese N."/>
            <person name="Submissions S."/>
        </authorList>
    </citation>
    <scope>NUCLEOTIDE SEQUENCE [LARGE SCALE GENOMIC DNA]</scope>
    <source>
        <strain evidence="2">DSM 19482</strain>
    </source>
</reference>
<protein>
    <recommendedName>
        <fullName evidence="3">Lipoprotein</fullName>
    </recommendedName>
</protein>
<keyword evidence="2" id="KW-1185">Reference proteome</keyword>
<dbReference type="Proteomes" id="UP000187261">
    <property type="component" value="Unassembled WGS sequence"/>
</dbReference>
<dbReference type="AlphaFoldDB" id="A0A1U7PY86"/>
<proteinExistence type="predicted"/>
<accession>A0A1U7PY86</accession>
<evidence type="ECO:0000313" key="1">
    <source>
        <dbReference type="EMBL" id="SIT96791.1"/>
    </source>
</evidence>
<sequence length="182" mass="20499">MKKILFFGGIICSIVSCSKKLTNEKAKEVINQCFSKDKAENIKIFEGDRLVRSYSKETLNYFKNLKELQKDGLVKFDSLSYIGGLGIYYNLHLTGDAKRYIVNSSTSKKFPDMTETFVKAIKFQVEKIESVHENPSSNTAKVKAEISIVSTSPFSILVEDSQKSVIKDLNLNKTNDGWSACE</sequence>
<dbReference type="PROSITE" id="PS51257">
    <property type="entry name" value="PROKAR_LIPOPROTEIN"/>
    <property type="match status" value="1"/>
</dbReference>
<dbReference type="RefSeq" id="WP_076782995.1">
    <property type="nucleotide sequence ID" value="NZ_FTPU01000013.1"/>
</dbReference>
<name>A0A1U7PY86_9FLAO</name>
<gene>
    <name evidence="1" type="ORF">SAMN05660493_01486</name>
</gene>
<organism evidence="1 2">
    <name type="scientific">Epilithonimonas bovis DSM 19482</name>
    <dbReference type="NCBI Taxonomy" id="1121284"/>
    <lineage>
        <taxon>Bacteria</taxon>
        <taxon>Pseudomonadati</taxon>
        <taxon>Bacteroidota</taxon>
        <taxon>Flavobacteriia</taxon>
        <taxon>Flavobacteriales</taxon>
        <taxon>Weeksellaceae</taxon>
        <taxon>Chryseobacterium group</taxon>
        <taxon>Epilithonimonas</taxon>
    </lineage>
</organism>
<evidence type="ECO:0000313" key="2">
    <source>
        <dbReference type="Proteomes" id="UP000187261"/>
    </source>
</evidence>
<dbReference type="EMBL" id="FTPU01000013">
    <property type="protein sequence ID" value="SIT96791.1"/>
    <property type="molecule type" value="Genomic_DNA"/>
</dbReference>